<sequence>MPRIYEETAKVASDAVADAVLEAASPIALVSPQVPQPRELACATGEQDLDAVTVVDADRADAHRQDQAERVDHEVALDAVHLLAAVVPVPAAPLGAFDAGLSTIPALGVGSRPRFKEFPLHIGQIRRIRSTPTGHRPPPPKERLPSRLP</sequence>
<reference evidence="3" key="1">
    <citation type="journal article" date="2019" name="Int. J. Syst. Evol. Microbiol.">
        <title>The Global Catalogue of Microorganisms (GCM) 10K type strain sequencing project: providing services to taxonomists for standard genome sequencing and annotation.</title>
        <authorList>
            <consortium name="The Broad Institute Genomics Platform"/>
            <consortium name="The Broad Institute Genome Sequencing Center for Infectious Disease"/>
            <person name="Wu L."/>
            <person name="Ma J."/>
        </authorList>
    </citation>
    <scope>NUCLEOTIDE SEQUENCE [LARGE SCALE GENOMIC DNA]</scope>
    <source>
        <strain evidence="3">JCM 4586</strain>
    </source>
</reference>
<name>A0ABQ2ZC80_9ACTN</name>
<evidence type="ECO:0000313" key="2">
    <source>
        <dbReference type="EMBL" id="GGY08065.1"/>
    </source>
</evidence>
<feature type="region of interest" description="Disordered" evidence="1">
    <location>
        <begin position="126"/>
        <end position="149"/>
    </location>
</feature>
<organism evidence="2 3">
    <name type="scientific">Streptomyces hiroshimensis</name>
    <dbReference type="NCBI Taxonomy" id="66424"/>
    <lineage>
        <taxon>Bacteria</taxon>
        <taxon>Bacillati</taxon>
        <taxon>Actinomycetota</taxon>
        <taxon>Actinomycetes</taxon>
        <taxon>Kitasatosporales</taxon>
        <taxon>Streptomycetaceae</taxon>
        <taxon>Streptomyces</taxon>
    </lineage>
</organism>
<keyword evidence="3" id="KW-1185">Reference proteome</keyword>
<accession>A0ABQ2ZC80</accession>
<dbReference type="Proteomes" id="UP000659223">
    <property type="component" value="Unassembled WGS sequence"/>
</dbReference>
<proteinExistence type="predicted"/>
<gene>
    <name evidence="2" type="ORF">GCM10010324_63760</name>
</gene>
<evidence type="ECO:0000313" key="3">
    <source>
        <dbReference type="Proteomes" id="UP000659223"/>
    </source>
</evidence>
<comment type="caution">
    <text evidence="2">The sequence shown here is derived from an EMBL/GenBank/DDBJ whole genome shotgun (WGS) entry which is preliminary data.</text>
</comment>
<dbReference type="EMBL" id="BMUT01000019">
    <property type="protein sequence ID" value="GGY08065.1"/>
    <property type="molecule type" value="Genomic_DNA"/>
</dbReference>
<protein>
    <submittedName>
        <fullName evidence="2">Uncharacterized protein</fullName>
    </submittedName>
</protein>
<feature type="compositionally biased region" description="Basic and acidic residues" evidence="1">
    <location>
        <begin position="139"/>
        <end position="149"/>
    </location>
</feature>
<evidence type="ECO:0000256" key="1">
    <source>
        <dbReference type="SAM" id="MobiDB-lite"/>
    </source>
</evidence>